<evidence type="ECO:0000313" key="5">
    <source>
        <dbReference type="EMBL" id="KAJ8761231.1"/>
    </source>
</evidence>
<reference evidence="5 6" key="1">
    <citation type="submission" date="2021-09" db="EMBL/GenBank/DDBJ databases">
        <title>Genomic insights and catalytic innovation underlie evolution of tropane alkaloids biosynthesis.</title>
        <authorList>
            <person name="Wang Y.-J."/>
            <person name="Tian T."/>
            <person name="Huang J.-P."/>
            <person name="Huang S.-X."/>
        </authorList>
    </citation>
    <scope>NUCLEOTIDE SEQUENCE [LARGE SCALE GENOMIC DNA]</scope>
    <source>
        <strain evidence="5">KIB-2018</strain>
        <tissue evidence="5">Leaf</tissue>
    </source>
</reference>
<keyword evidence="4" id="KW-0460">Magnesium</keyword>
<keyword evidence="1" id="KW-0489">Methyltransferase</keyword>
<keyword evidence="3" id="KW-0479">Metal-binding</keyword>
<evidence type="ECO:0000256" key="3">
    <source>
        <dbReference type="ARBA" id="ARBA00022723"/>
    </source>
</evidence>
<dbReference type="AlphaFoldDB" id="A0AAV8T3A4"/>
<dbReference type="GO" id="GO:0032259">
    <property type="term" value="P:methylation"/>
    <property type="evidence" value="ECO:0007669"/>
    <property type="project" value="UniProtKB-KW"/>
</dbReference>
<sequence length="365" mass="41088">MASLEHTLIEARPMTGGDGPLSYAKNSPFQKGVVERGKFMIIEGIKNKLDFKIFDTSNKFLIADFGCSAGPNTFFGVENIIEAVGIKYRAQNKDSPPLEFQVFFNDLTDNDFNTLFRTLPSYQKYFSAGVPGSFYVRLFPKSSLHIGFSSCALLWLSKIPREVLDCNSPAWNKGSIIQCNEHSEEVAKAFLGQYASDVDTFLTSRAQEIVGGGLMVIQIPGCPDGVLMSQTSTGITFNLFGSCLADLSKMGVIAKEKVDSFNLPLYFATVKELEEIIKKNGYFSIEKLEWDHAMFRAMKLDPQALCVQFRTVSEGLVKMHFGDNMVEEIFNYYVKKLEENYSAYDEASNHQIEMFILLKRKTDYN</sequence>
<organism evidence="5 6">
    <name type="scientific">Erythroxylum novogranatense</name>
    <dbReference type="NCBI Taxonomy" id="1862640"/>
    <lineage>
        <taxon>Eukaryota</taxon>
        <taxon>Viridiplantae</taxon>
        <taxon>Streptophyta</taxon>
        <taxon>Embryophyta</taxon>
        <taxon>Tracheophyta</taxon>
        <taxon>Spermatophyta</taxon>
        <taxon>Magnoliopsida</taxon>
        <taxon>eudicotyledons</taxon>
        <taxon>Gunneridae</taxon>
        <taxon>Pentapetalae</taxon>
        <taxon>rosids</taxon>
        <taxon>fabids</taxon>
        <taxon>Malpighiales</taxon>
        <taxon>Erythroxylaceae</taxon>
        <taxon>Erythroxylum</taxon>
    </lineage>
</organism>
<dbReference type="GO" id="GO:0008168">
    <property type="term" value="F:methyltransferase activity"/>
    <property type="evidence" value="ECO:0007669"/>
    <property type="project" value="UniProtKB-KW"/>
</dbReference>
<comment type="caution">
    <text evidence="5">The sequence shown here is derived from an EMBL/GenBank/DDBJ whole genome shotgun (WGS) entry which is preliminary data.</text>
</comment>
<evidence type="ECO:0000313" key="6">
    <source>
        <dbReference type="Proteomes" id="UP001159364"/>
    </source>
</evidence>
<dbReference type="EMBL" id="JAIWQS010000006">
    <property type="protein sequence ID" value="KAJ8761231.1"/>
    <property type="molecule type" value="Genomic_DNA"/>
</dbReference>
<keyword evidence="6" id="KW-1185">Reference proteome</keyword>
<proteinExistence type="predicted"/>
<keyword evidence="2" id="KW-0808">Transferase</keyword>
<dbReference type="Pfam" id="PF03492">
    <property type="entry name" value="Methyltransf_7"/>
    <property type="match status" value="1"/>
</dbReference>
<evidence type="ECO:0000256" key="2">
    <source>
        <dbReference type="ARBA" id="ARBA00022679"/>
    </source>
</evidence>
<name>A0AAV8T3A4_9ROSI</name>
<dbReference type="Gene3D" id="1.10.1200.270">
    <property type="entry name" value="Methyltransferase, alpha-helical capping domain"/>
    <property type="match status" value="1"/>
</dbReference>
<dbReference type="Gene3D" id="3.40.50.150">
    <property type="entry name" value="Vaccinia Virus protein VP39"/>
    <property type="match status" value="1"/>
</dbReference>
<accession>A0AAV8T3A4</accession>
<dbReference type="InterPro" id="IPR029063">
    <property type="entry name" value="SAM-dependent_MTases_sf"/>
</dbReference>
<gene>
    <name evidence="5" type="ORF">K2173_001287</name>
</gene>
<evidence type="ECO:0000256" key="4">
    <source>
        <dbReference type="ARBA" id="ARBA00022842"/>
    </source>
</evidence>
<evidence type="ECO:0008006" key="7">
    <source>
        <dbReference type="Google" id="ProtNLM"/>
    </source>
</evidence>
<evidence type="ECO:0000256" key="1">
    <source>
        <dbReference type="ARBA" id="ARBA00022603"/>
    </source>
</evidence>
<dbReference type="Proteomes" id="UP001159364">
    <property type="component" value="Linkage Group LG06"/>
</dbReference>
<protein>
    <recommendedName>
        <fullName evidence="7">S-adenosylmethionine-dependent methyltransferase At5g38100</fullName>
    </recommendedName>
</protein>
<dbReference type="PANTHER" id="PTHR31009">
    <property type="entry name" value="S-ADENOSYL-L-METHIONINE:CARBOXYL METHYLTRANSFERASE FAMILY PROTEIN"/>
    <property type="match status" value="1"/>
</dbReference>
<dbReference type="SUPFAM" id="SSF53335">
    <property type="entry name" value="S-adenosyl-L-methionine-dependent methyltransferases"/>
    <property type="match status" value="1"/>
</dbReference>
<dbReference type="GO" id="GO:0046872">
    <property type="term" value="F:metal ion binding"/>
    <property type="evidence" value="ECO:0007669"/>
    <property type="project" value="UniProtKB-KW"/>
</dbReference>
<dbReference type="InterPro" id="IPR042086">
    <property type="entry name" value="MeTrfase_capping"/>
</dbReference>
<dbReference type="InterPro" id="IPR005299">
    <property type="entry name" value="MeTrfase_7"/>
</dbReference>